<keyword evidence="2" id="KW-1185">Reference proteome</keyword>
<protein>
    <submittedName>
        <fullName evidence="1">Uncharacterized protein</fullName>
    </submittedName>
</protein>
<dbReference type="EMBL" id="JAYWIO010000008">
    <property type="protein sequence ID" value="KAK7245083.1"/>
    <property type="molecule type" value="Genomic_DNA"/>
</dbReference>
<gene>
    <name evidence="1" type="ORF">RIF29_39916</name>
</gene>
<dbReference type="Proteomes" id="UP001372338">
    <property type="component" value="Unassembled WGS sequence"/>
</dbReference>
<comment type="caution">
    <text evidence="1">The sequence shown here is derived from an EMBL/GenBank/DDBJ whole genome shotgun (WGS) entry which is preliminary data.</text>
</comment>
<evidence type="ECO:0000313" key="1">
    <source>
        <dbReference type="EMBL" id="KAK7245083.1"/>
    </source>
</evidence>
<evidence type="ECO:0000313" key="2">
    <source>
        <dbReference type="Proteomes" id="UP001372338"/>
    </source>
</evidence>
<reference evidence="1 2" key="1">
    <citation type="submission" date="2024-01" db="EMBL/GenBank/DDBJ databases">
        <title>The genomes of 5 underutilized Papilionoideae crops provide insights into root nodulation and disease resistanc.</title>
        <authorList>
            <person name="Yuan L."/>
        </authorList>
    </citation>
    <scope>NUCLEOTIDE SEQUENCE [LARGE SCALE GENOMIC DNA]</scope>
    <source>
        <strain evidence="1">ZHUSHIDOU_FW_LH</strain>
        <tissue evidence="1">Leaf</tissue>
    </source>
</reference>
<sequence length="205" mass="24629">MDSTNGNRFDRPFRFHAMWWINHADFENFKHNNWRKVSLLIEAISSIIPKLKEWNKTIFGNVFQRKKELMARIRGIQTSPQYFSNSFLQNHEIDLRNQLDSTLKHEEMLWFQKSRKDWIQGGDRNTKYYHSRTISRRRKNRILSLQDDSGEWSFDDIANKNRVKTFFINLYTDDFASRPDLICRLSYPRATLITTALASLSRFLK</sequence>
<accession>A0AAN9E254</accession>
<proteinExistence type="predicted"/>
<dbReference type="AlphaFoldDB" id="A0AAN9E254"/>
<organism evidence="1 2">
    <name type="scientific">Crotalaria pallida</name>
    <name type="common">Smooth rattlebox</name>
    <name type="synonym">Crotalaria striata</name>
    <dbReference type="NCBI Taxonomy" id="3830"/>
    <lineage>
        <taxon>Eukaryota</taxon>
        <taxon>Viridiplantae</taxon>
        <taxon>Streptophyta</taxon>
        <taxon>Embryophyta</taxon>
        <taxon>Tracheophyta</taxon>
        <taxon>Spermatophyta</taxon>
        <taxon>Magnoliopsida</taxon>
        <taxon>eudicotyledons</taxon>
        <taxon>Gunneridae</taxon>
        <taxon>Pentapetalae</taxon>
        <taxon>rosids</taxon>
        <taxon>fabids</taxon>
        <taxon>Fabales</taxon>
        <taxon>Fabaceae</taxon>
        <taxon>Papilionoideae</taxon>
        <taxon>50 kb inversion clade</taxon>
        <taxon>genistoids sensu lato</taxon>
        <taxon>core genistoids</taxon>
        <taxon>Crotalarieae</taxon>
        <taxon>Crotalaria</taxon>
    </lineage>
</organism>
<name>A0AAN9E254_CROPI</name>